<evidence type="ECO:0000313" key="1">
    <source>
        <dbReference type="EMBL" id="MET3774237.1"/>
    </source>
</evidence>
<sequence length="211" mass="23385">MQPDSPINAEAPLHDLTETQRAKRELIFRSVIHLVSERGVASVSVKDVAADSGVALGTIYRFFASKEHMFAAALVRWSEPLAGRVSPVVEDMSEHLIATVRRGTRAYQREKNLLAINVQSSASSDPYVSEVITEFRRSIRETFSISLKGVPTDDANKLTDLVMAIWQDLLTHWYAGRRSMTDGLALAESQIRWAVAGMQADQARRSETGGQ</sequence>
<organism evidence="1 2">
    <name type="scientific">Arthrobacter nitrophenolicus</name>
    <dbReference type="NCBI Taxonomy" id="683150"/>
    <lineage>
        <taxon>Bacteria</taxon>
        <taxon>Bacillati</taxon>
        <taxon>Actinomycetota</taxon>
        <taxon>Actinomycetes</taxon>
        <taxon>Micrococcales</taxon>
        <taxon>Micrococcaceae</taxon>
        <taxon>Arthrobacter</taxon>
    </lineage>
</organism>
<dbReference type="Proteomes" id="UP001549207">
    <property type="component" value="Unassembled WGS sequence"/>
</dbReference>
<evidence type="ECO:0000313" key="2">
    <source>
        <dbReference type="Proteomes" id="UP001549207"/>
    </source>
</evidence>
<dbReference type="EMBL" id="JBEPNJ010000024">
    <property type="protein sequence ID" value="MET3774237.1"/>
    <property type="molecule type" value="Genomic_DNA"/>
</dbReference>
<protein>
    <submittedName>
        <fullName evidence="1">AcrR family transcriptional regulator</fullName>
    </submittedName>
</protein>
<accession>A0ACC6TKN0</accession>
<gene>
    <name evidence="1" type="ORF">ABIC98_003910</name>
</gene>
<comment type="caution">
    <text evidence="1">The sequence shown here is derived from an EMBL/GenBank/DDBJ whole genome shotgun (WGS) entry which is preliminary data.</text>
</comment>
<keyword evidence="2" id="KW-1185">Reference proteome</keyword>
<reference evidence="1" key="1">
    <citation type="submission" date="2024-06" db="EMBL/GenBank/DDBJ databases">
        <title>Genomic Encyclopedia of Type Strains, Phase IV (KMG-IV): sequencing the most valuable type-strain genomes for metagenomic binning, comparative biology and taxonomic classification.</title>
        <authorList>
            <person name="Goeker M."/>
        </authorList>
    </citation>
    <scope>NUCLEOTIDE SEQUENCE</scope>
    <source>
        <strain evidence="1">SJCon</strain>
    </source>
</reference>
<proteinExistence type="predicted"/>
<name>A0ACC6TKN0_9MICC</name>